<accession>A0A6C0FE55</accession>
<dbReference type="SUPFAM" id="SSF69000">
    <property type="entry name" value="FAD-dependent thiol oxidase"/>
    <property type="match status" value="1"/>
</dbReference>
<dbReference type="EMBL" id="MN738826">
    <property type="protein sequence ID" value="QHT38150.1"/>
    <property type="molecule type" value="Genomic_DNA"/>
</dbReference>
<feature type="domain" description="ERV/ALR sulfhydryl oxidase" evidence="7">
    <location>
        <begin position="21"/>
        <end position="125"/>
    </location>
</feature>
<evidence type="ECO:0000259" key="7">
    <source>
        <dbReference type="PROSITE" id="PS51324"/>
    </source>
</evidence>
<evidence type="ECO:0000256" key="3">
    <source>
        <dbReference type="ARBA" id="ARBA00022630"/>
    </source>
</evidence>
<proteinExistence type="predicted"/>
<evidence type="ECO:0000256" key="6">
    <source>
        <dbReference type="ARBA" id="ARBA00023157"/>
    </source>
</evidence>
<dbReference type="Pfam" id="PF04777">
    <property type="entry name" value="Evr1_Alr"/>
    <property type="match status" value="1"/>
</dbReference>
<evidence type="ECO:0000256" key="5">
    <source>
        <dbReference type="ARBA" id="ARBA00023002"/>
    </source>
</evidence>
<evidence type="ECO:0000256" key="4">
    <source>
        <dbReference type="ARBA" id="ARBA00022827"/>
    </source>
</evidence>
<keyword evidence="5" id="KW-0560">Oxidoreductase</keyword>
<dbReference type="Gene3D" id="1.20.120.310">
    <property type="entry name" value="ERV/ALR sulfhydryl oxidase domain"/>
    <property type="match status" value="1"/>
</dbReference>
<reference evidence="8" key="1">
    <citation type="journal article" date="2020" name="Nature">
        <title>Giant virus diversity and host interactions through global metagenomics.</title>
        <authorList>
            <person name="Schulz F."/>
            <person name="Roux S."/>
            <person name="Paez-Espino D."/>
            <person name="Jungbluth S."/>
            <person name="Walsh D.A."/>
            <person name="Denef V.J."/>
            <person name="McMahon K.D."/>
            <person name="Konstantinidis K.T."/>
            <person name="Eloe-Fadrosh E.A."/>
            <person name="Kyrpides N.C."/>
            <person name="Woyke T."/>
        </authorList>
    </citation>
    <scope>NUCLEOTIDE SEQUENCE</scope>
    <source>
        <strain evidence="8">GVMAG-S-ERX556049-19</strain>
    </source>
</reference>
<dbReference type="EC" id="1.8.3.2" evidence="2"/>
<evidence type="ECO:0000256" key="2">
    <source>
        <dbReference type="ARBA" id="ARBA00012512"/>
    </source>
</evidence>
<dbReference type="InterPro" id="IPR017905">
    <property type="entry name" value="ERV/ALR_sulphydryl_oxidase"/>
</dbReference>
<dbReference type="PROSITE" id="PS51324">
    <property type="entry name" value="ERV_ALR"/>
    <property type="match status" value="1"/>
</dbReference>
<dbReference type="GO" id="GO:0050660">
    <property type="term" value="F:flavin adenine dinucleotide binding"/>
    <property type="evidence" value="ECO:0007669"/>
    <property type="project" value="TreeGrafter"/>
</dbReference>
<organism evidence="8">
    <name type="scientific">viral metagenome</name>
    <dbReference type="NCBI Taxonomy" id="1070528"/>
    <lineage>
        <taxon>unclassified sequences</taxon>
        <taxon>metagenomes</taxon>
        <taxon>organismal metagenomes</taxon>
    </lineage>
</organism>
<dbReference type="GO" id="GO:0005739">
    <property type="term" value="C:mitochondrion"/>
    <property type="evidence" value="ECO:0007669"/>
    <property type="project" value="TreeGrafter"/>
</dbReference>
<dbReference type="GO" id="GO:0016971">
    <property type="term" value="F:flavin-dependent sulfhydryl oxidase activity"/>
    <property type="evidence" value="ECO:0007669"/>
    <property type="project" value="InterPro"/>
</dbReference>
<evidence type="ECO:0000313" key="8">
    <source>
        <dbReference type="EMBL" id="QHT38150.1"/>
    </source>
</evidence>
<dbReference type="AlphaFoldDB" id="A0A6C0FE55"/>
<dbReference type="PANTHER" id="PTHR12645:SF0">
    <property type="entry name" value="FAD-LINKED SULFHYDRYL OXIDASE ALR"/>
    <property type="match status" value="1"/>
</dbReference>
<keyword evidence="4" id="KW-0274">FAD</keyword>
<keyword evidence="3" id="KW-0285">Flavoprotein</keyword>
<protein>
    <recommendedName>
        <fullName evidence="2">thiol oxidase</fullName>
        <ecNumber evidence="2">1.8.3.2</ecNumber>
    </recommendedName>
</protein>
<dbReference type="InterPro" id="IPR039799">
    <property type="entry name" value="ALR/ERV"/>
</dbReference>
<sequence length="195" mass="23388">MNTTCKERTYIFSDDDYNSGDGMLTSVWGPGMWHYLHTMSFNYPVKPTKYDKKHYRDFVLQLQYVLPCGKCRENLKKNFKELPLTQADMESRYTFSKYMYKLHEKVNTLLNKKSGLTYCDVRERYEHFRSRCMKTLKEKYVKNKTKKVRFSKELIKEKGCTEPLYGEKSKCILQIIPENTKCETLQIDEKCIKRK</sequence>
<name>A0A6C0FE55_9ZZZZ</name>
<dbReference type="InterPro" id="IPR036774">
    <property type="entry name" value="ERV/ALR_sulphydryl_oxid_sf"/>
</dbReference>
<evidence type="ECO:0000256" key="1">
    <source>
        <dbReference type="ARBA" id="ARBA00001974"/>
    </source>
</evidence>
<comment type="cofactor">
    <cofactor evidence="1">
        <name>FAD</name>
        <dbReference type="ChEBI" id="CHEBI:57692"/>
    </cofactor>
</comment>
<keyword evidence="6" id="KW-1015">Disulfide bond</keyword>
<dbReference type="PANTHER" id="PTHR12645">
    <property type="entry name" value="ALR/ERV"/>
    <property type="match status" value="1"/>
</dbReference>